<evidence type="ECO:0000256" key="1">
    <source>
        <dbReference type="SAM" id="SignalP"/>
    </source>
</evidence>
<sequence>MNKTIFFLFFICSCILHAQNKNLTCLDFTKGEFKSINDDNATLSSIIIRNGQKQLEITNQEYTYKKIHWLNDCDYSLFFSKKDSKKDPFKKYINHNGGIIVKMVKIENDVLYYKTSYFDGKKEVTSSGRLIKISNNSSFN</sequence>
<comment type="caution">
    <text evidence="2">The sequence shown here is derived from an EMBL/GenBank/DDBJ whole genome shotgun (WGS) entry which is preliminary data.</text>
</comment>
<feature type="chain" id="PRO_5015692444" description="DNA topoisomerase IV" evidence="1">
    <location>
        <begin position="19"/>
        <end position="140"/>
    </location>
</feature>
<accession>A0A2S8AAA0</accession>
<keyword evidence="1" id="KW-0732">Signal</keyword>
<name>A0A2S8AAA0_9FLAO</name>
<evidence type="ECO:0008006" key="4">
    <source>
        <dbReference type="Google" id="ProtNLM"/>
    </source>
</evidence>
<organism evidence="2 3">
    <name type="scientific">Apibacter adventoris</name>
    <dbReference type="NCBI Taxonomy" id="1679466"/>
    <lineage>
        <taxon>Bacteria</taxon>
        <taxon>Pseudomonadati</taxon>
        <taxon>Bacteroidota</taxon>
        <taxon>Flavobacteriia</taxon>
        <taxon>Flavobacteriales</taxon>
        <taxon>Weeksellaceae</taxon>
        <taxon>Apibacter</taxon>
    </lineage>
</organism>
<keyword evidence="3" id="KW-1185">Reference proteome</keyword>
<evidence type="ECO:0000313" key="2">
    <source>
        <dbReference type="EMBL" id="PQL91518.1"/>
    </source>
</evidence>
<evidence type="ECO:0000313" key="3">
    <source>
        <dbReference type="Proteomes" id="UP000238042"/>
    </source>
</evidence>
<reference evidence="2 3" key="1">
    <citation type="submission" date="2018-02" db="EMBL/GenBank/DDBJ databases">
        <title>Genome sequences of Apibacter spp., gut symbionts of Asian honey bees.</title>
        <authorList>
            <person name="Kwong W.K."/>
            <person name="Steele M.I."/>
            <person name="Moran N.A."/>
        </authorList>
    </citation>
    <scope>NUCLEOTIDE SEQUENCE [LARGE SCALE GENOMIC DNA]</scope>
    <source>
        <strain evidence="3">wkB301</strain>
    </source>
</reference>
<feature type="signal peptide" evidence="1">
    <location>
        <begin position="1"/>
        <end position="18"/>
    </location>
</feature>
<dbReference type="OrthoDB" id="1453516at2"/>
<gene>
    <name evidence="2" type="ORF">C4S77_06815</name>
</gene>
<dbReference type="EMBL" id="PSZM01000040">
    <property type="protein sequence ID" value="PQL91518.1"/>
    <property type="molecule type" value="Genomic_DNA"/>
</dbReference>
<dbReference type="AlphaFoldDB" id="A0A2S8AAA0"/>
<proteinExistence type="predicted"/>
<protein>
    <recommendedName>
        <fullName evidence="4">DNA topoisomerase IV</fullName>
    </recommendedName>
</protein>
<dbReference type="RefSeq" id="WP_105246930.1">
    <property type="nucleotide sequence ID" value="NZ_PSZM01000040.1"/>
</dbReference>
<dbReference type="Proteomes" id="UP000238042">
    <property type="component" value="Unassembled WGS sequence"/>
</dbReference>